<keyword evidence="1" id="KW-1133">Transmembrane helix</keyword>
<dbReference type="PANTHER" id="PTHR35813">
    <property type="entry name" value="INNER MEMBRANE PROTEIN YBAN"/>
    <property type="match status" value="1"/>
</dbReference>
<dbReference type="EMBL" id="AJ300838">
    <property type="protein sequence ID" value="CAC28087.1"/>
    <property type="molecule type" value="Genomic_DNA"/>
</dbReference>
<keyword evidence="1" id="KW-0472">Membrane</keyword>
<dbReference type="GO" id="GO:0005886">
    <property type="term" value="C:plasma membrane"/>
    <property type="evidence" value="ECO:0007669"/>
    <property type="project" value="TreeGrafter"/>
</dbReference>
<accession>Q9C4N3</accession>
<dbReference type="Pfam" id="PF04304">
    <property type="entry name" value="DUF454"/>
    <property type="match status" value="1"/>
</dbReference>
<evidence type="ECO:0000313" key="2">
    <source>
        <dbReference type="EMBL" id="CAC28087.1"/>
    </source>
</evidence>
<evidence type="ECO:0008006" key="3">
    <source>
        <dbReference type="Google" id="ProtNLM"/>
    </source>
</evidence>
<evidence type="ECO:0000256" key="1">
    <source>
        <dbReference type="SAM" id="Phobius"/>
    </source>
</evidence>
<sequence length="131" mass="14651">MEPKRSVFFSLGVVLVGLGAVGIALPILPTTPFILAAFFCFGKSSKRAEKWISSNRYFGSYIENYKKKEGIPLDVKRNSLIFLWFMLTISALIVNSPIIRLILLIVGICVSAHILLLKTKKETICKKEDVC</sequence>
<dbReference type="InterPro" id="IPR007401">
    <property type="entry name" value="DUF454"/>
</dbReference>
<protein>
    <recommendedName>
        <fullName evidence="3">Inner membrane protein YbaN</fullName>
    </recommendedName>
</protein>
<reference evidence="2" key="1">
    <citation type="journal article" date="2001" name="Appl. Environ. Microbiol.">
        <title>Characterization of a heme-dependent catalase from Methanobrevibacter arboriphilus.</title>
        <authorList>
            <person name="Shima S."/>
            <person name="Sordel-Klippert M."/>
            <person name="Brioukhanov A."/>
            <person name="Netrusov A."/>
            <person name="Linder D."/>
            <person name="Thauer R.K."/>
        </authorList>
    </citation>
    <scope>NUCLEOTIDE SEQUENCE</scope>
    <source>
        <strain evidence="2">AZ</strain>
    </source>
</reference>
<keyword evidence="1" id="KW-0812">Transmembrane</keyword>
<feature type="transmembrane region" description="Helical" evidence="1">
    <location>
        <begin position="12"/>
        <end position="41"/>
    </location>
</feature>
<proteinExistence type="predicted"/>
<organism evidence="2">
    <name type="scientific">Methanobrevibacter arboriphilus</name>
    <dbReference type="NCBI Taxonomy" id="39441"/>
    <lineage>
        <taxon>Archaea</taxon>
        <taxon>Methanobacteriati</taxon>
        <taxon>Methanobacteriota</taxon>
        <taxon>Methanomada group</taxon>
        <taxon>Methanobacteria</taxon>
        <taxon>Methanobacteriales</taxon>
        <taxon>Methanobacteriaceae</taxon>
        <taxon>Methanobrevibacter</taxon>
    </lineage>
</organism>
<dbReference type="AlphaFoldDB" id="Q9C4N3"/>
<dbReference type="PIRSF" id="PIRSF016789">
    <property type="entry name" value="DUF454"/>
    <property type="match status" value="1"/>
</dbReference>
<name>Q9C4N3_METAZ</name>
<feature type="transmembrane region" description="Helical" evidence="1">
    <location>
        <begin position="99"/>
        <end position="117"/>
    </location>
</feature>
<dbReference type="PANTHER" id="PTHR35813:SF1">
    <property type="entry name" value="INNER MEMBRANE PROTEIN YBAN"/>
    <property type="match status" value="1"/>
</dbReference>